<evidence type="ECO:0000313" key="1">
    <source>
        <dbReference type="EMBL" id="KPY96851.1"/>
    </source>
</evidence>
<dbReference type="RefSeq" id="WP_053480429.1">
    <property type="nucleotide sequence ID" value="NZ_JBGMST010000007.1"/>
</dbReference>
<dbReference type="Proteomes" id="UP000050523">
    <property type="component" value="Unassembled WGS sequence"/>
</dbReference>
<sequence length="63" mass="7099">MKDRPHVQAMADYFRTDPAYAAELLAEVRSDGDQDELAILLRQMDEAFVIDYKLPGSASVEQP</sequence>
<accession>A0AA40P351</accession>
<organism evidence="1 2">
    <name type="scientific">Pseudomonas tremae</name>
    <dbReference type="NCBI Taxonomy" id="200454"/>
    <lineage>
        <taxon>Bacteria</taxon>
        <taxon>Pseudomonadati</taxon>
        <taxon>Pseudomonadota</taxon>
        <taxon>Gammaproteobacteria</taxon>
        <taxon>Pseudomonadales</taxon>
        <taxon>Pseudomonadaceae</taxon>
        <taxon>Pseudomonas</taxon>
    </lineage>
</organism>
<proteinExistence type="predicted"/>
<gene>
    <name evidence="1" type="ORF">ALO43_02239</name>
</gene>
<comment type="caution">
    <text evidence="1">The sequence shown here is derived from an EMBL/GenBank/DDBJ whole genome shotgun (WGS) entry which is preliminary data.</text>
</comment>
<evidence type="ECO:0000313" key="2">
    <source>
        <dbReference type="Proteomes" id="UP000050523"/>
    </source>
</evidence>
<protein>
    <submittedName>
        <fullName evidence="1">Uncharacterized protein</fullName>
    </submittedName>
</protein>
<reference evidence="1 2" key="1">
    <citation type="submission" date="2015-09" db="EMBL/GenBank/DDBJ databases">
        <title>Genome announcement of multiple Pseudomonas syringae strains.</title>
        <authorList>
            <person name="Thakur S."/>
            <person name="Wang P.W."/>
            <person name="Gong Y."/>
            <person name="Weir B.S."/>
            <person name="Guttman D.S."/>
        </authorList>
    </citation>
    <scope>NUCLEOTIDE SEQUENCE [LARGE SCALE GENOMIC DNA]</scope>
    <source>
        <strain evidence="1 2">ICMP9151</strain>
    </source>
</reference>
<name>A0AA40P351_9PSED</name>
<dbReference type="AlphaFoldDB" id="A0AA40P351"/>
<dbReference type="EMBL" id="LJRO01000305">
    <property type="protein sequence ID" value="KPY96851.1"/>
    <property type="molecule type" value="Genomic_DNA"/>
</dbReference>